<accession>A0A151NAQ5</accession>
<gene>
    <name evidence="2" type="ORF">Y1Q_0024494</name>
</gene>
<evidence type="ECO:0000313" key="2">
    <source>
        <dbReference type="EMBL" id="KYO33866.1"/>
    </source>
</evidence>
<sequence>MNGVWRKLWADCVQDSQEVEEPVVTIQDNIVELGRKIGFVELEPKEIQELIDSNREKLSNEDLIQIEQQRSHEEEEDAEEDVQPARALMSKGMAEAFKHLEAFLSYFDENDPDMQCRSVVSRAVNNEANCYRLLYDEKKQPKV</sequence>
<dbReference type="Proteomes" id="UP000050525">
    <property type="component" value="Unassembled WGS sequence"/>
</dbReference>
<feature type="region of interest" description="Disordered" evidence="1">
    <location>
        <begin position="61"/>
        <end position="81"/>
    </location>
</feature>
<comment type="caution">
    <text evidence="2">The sequence shown here is derived from an EMBL/GenBank/DDBJ whole genome shotgun (WGS) entry which is preliminary data.</text>
</comment>
<protein>
    <submittedName>
        <fullName evidence="2">CENPB DNA-binding domain-containing protein 1-like</fullName>
    </submittedName>
</protein>
<organism evidence="2 3">
    <name type="scientific">Alligator mississippiensis</name>
    <name type="common">American alligator</name>
    <dbReference type="NCBI Taxonomy" id="8496"/>
    <lineage>
        <taxon>Eukaryota</taxon>
        <taxon>Metazoa</taxon>
        <taxon>Chordata</taxon>
        <taxon>Craniata</taxon>
        <taxon>Vertebrata</taxon>
        <taxon>Euteleostomi</taxon>
        <taxon>Archelosauria</taxon>
        <taxon>Archosauria</taxon>
        <taxon>Crocodylia</taxon>
        <taxon>Alligatoridae</taxon>
        <taxon>Alligatorinae</taxon>
        <taxon>Alligator</taxon>
    </lineage>
</organism>
<evidence type="ECO:0000313" key="3">
    <source>
        <dbReference type="Proteomes" id="UP000050525"/>
    </source>
</evidence>
<dbReference type="GO" id="GO:0003677">
    <property type="term" value="F:DNA binding"/>
    <property type="evidence" value="ECO:0007669"/>
    <property type="project" value="UniProtKB-KW"/>
</dbReference>
<dbReference type="AlphaFoldDB" id="A0A151NAQ5"/>
<reference evidence="2 3" key="1">
    <citation type="journal article" date="2012" name="Genome Biol.">
        <title>Sequencing three crocodilian genomes to illuminate the evolution of archosaurs and amniotes.</title>
        <authorList>
            <person name="St John J.A."/>
            <person name="Braun E.L."/>
            <person name="Isberg S.R."/>
            <person name="Miles L.G."/>
            <person name="Chong A.Y."/>
            <person name="Gongora J."/>
            <person name="Dalzell P."/>
            <person name="Moran C."/>
            <person name="Bed'hom B."/>
            <person name="Abzhanov A."/>
            <person name="Burgess S.C."/>
            <person name="Cooksey A.M."/>
            <person name="Castoe T.A."/>
            <person name="Crawford N.G."/>
            <person name="Densmore L.D."/>
            <person name="Drew J.C."/>
            <person name="Edwards S.V."/>
            <person name="Faircloth B.C."/>
            <person name="Fujita M.K."/>
            <person name="Greenwold M.J."/>
            <person name="Hoffmann F.G."/>
            <person name="Howard J.M."/>
            <person name="Iguchi T."/>
            <person name="Janes D.E."/>
            <person name="Khan S.Y."/>
            <person name="Kohno S."/>
            <person name="de Koning A.J."/>
            <person name="Lance S.L."/>
            <person name="McCarthy F.M."/>
            <person name="McCormack J.E."/>
            <person name="Merchant M.E."/>
            <person name="Peterson D.G."/>
            <person name="Pollock D.D."/>
            <person name="Pourmand N."/>
            <person name="Raney B.J."/>
            <person name="Roessler K.A."/>
            <person name="Sanford J.R."/>
            <person name="Sawyer R.H."/>
            <person name="Schmidt C.J."/>
            <person name="Triplett E.W."/>
            <person name="Tuberville T.D."/>
            <person name="Venegas-Anaya M."/>
            <person name="Howard J.T."/>
            <person name="Jarvis E.D."/>
            <person name="Guillette L.J.Jr."/>
            <person name="Glenn T.C."/>
            <person name="Green R.E."/>
            <person name="Ray D.A."/>
        </authorList>
    </citation>
    <scope>NUCLEOTIDE SEQUENCE [LARGE SCALE GENOMIC DNA]</scope>
    <source>
        <strain evidence="2">KSC_2009_1</strain>
    </source>
</reference>
<evidence type="ECO:0000256" key="1">
    <source>
        <dbReference type="SAM" id="MobiDB-lite"/>
    </source>
</evidence>
<proteinExistence type="predicted"/>
<keyword evidence="3" id="KW-1185">Reference proteome</keyword>
<dbReference type="EMBL" id="AKHW03003627">
    <property type="protein sequence ID" value="KYO33866.1"/>
    <property type="molecule type" value="Genomic_DNA"/>
</dbReference>
<name>A0A151NAQ5_ALLMI</name>